<evidence type="ECO:0000313" key="1">
    <source>
        <dbReference type="EMBL" id="TKB46590.1"/>
    </source>
</evidence>
<proteinExistence type="predicted"/>
<dbReference type="RefSeq" id="WP_136734657.1">
    <property type="nucleotide sequence ID" value="NZ_SWDB01000007.1"/>
</dbReference>
<reference evidence="1 2" key="1">
    <citation type="submission" date="2019-04" db="EMBL/GenBank/DDBJ databases">
        <title>Thalassotalea guangxiensis sp. nov., isolated from sediment of the coastal wetland.</title>
        <authorList>
            <person name="Zheng S."/>
            <person name="Zhang D."/>
        </authorList>
    </citation>
    <scope>NUCLEOTIDE SEQUENCE [LARGE SCALE GENOMIC DNA]</scope>
    <source>
        <strain evidence="1 2">ZS-4</strain>
    </source>
</reference>
<dbReference type="AlphaFoldDB" id="A0A4U1B7K4"/>
<dbReference type="Gene3D" id="1.10.260.40">
    <property type="entry name" value="lambda repressor-like DNA-binding domains"/>
    <property type="match status" value="1"/>
</dbReference>
<dbReference type="SUPFAM" id="SSF47413">
    <property type="entry name" value="lambda repressor-like DNA-binding domains"/>
    <property type="match status" value="1"/>
</dbReference>
<dbReference type="Proteomes" id="UP000307999">
    <property type="component" value="Unassembled WGS sequence"/>
</dbReference>
<dbReference type="EMBL" id="SWDB01000007">
    <property type="protein sequence ID" value="TKB46590.1"/>
    <property type="molecule type" value="Genomic_DNA"/>
</dbReference>
<dbReference type="GO" id="GO:0003677">
    <property type="term" value="F:DNA binding"/>
    <property type="evidence" value="ECO:0007669"/>
    <property type="project" value="InterPro"/>
</dbReference>
<sequence length="313" mass="35634">MNGGNLIKLVTANLGCNQKALAQQLGVSGAQISKWKSGEYISGEMEKLLVSLSGIGDRDPDIVAWTGGNAQADQWDSLVRFLASLSLEYNDTGYYIEPLTMVEDDFLCWKVIHALLQAGVEMPLEFPPELIIDHEKFLQKGVQLPIEFTTHPIVQVIFDSFKTLIHLYGFYSAYIGEIIESWELNLLETEACNIEPCLLELAFSKSGRQSPLLPDFNDFKHKTINEYRQWLELVKKTAYQHNVPMRAELLNLIYDNHENIGYAAKEEHTGANRYRLHPDIYMNELLQNQRTILKVLPVICDKLGIEMTELEKA</sequence>
<comment type="caution">
    <text evidence="1">The sequence shown here is derived from an EMBL/GenBank/DDBJ whole genome shotgun (WGS) entry which is preliminary data.</text>
</comment>
<dbReference type="CDD" id="cd00093">
    <property type="entry name" value="HTH_XRE"/>
    <property type="match status" value="1"/>
</dbReference>
<organism evidence="1 2">
    <name type="scientific">Thalassotalea mangrovi</name>
    <dbReference type="NCBI Taxonomy" id="2572245"/>
    <lineage>
        <taxon>Bacteria</taxon>
        <taxon>Pseudomonadati</taxon>
        <taxon>Pseudomonadota</taxon>
        <taxon>Gammaproteobacteria</taxon>
        <taxon>Alteromonadales</taxon>
        <taxon>Colwelliaceae</taxon>
        <taxon>Thalassotalea</taxon>
    </lineage>
</organism>
<gene>
    <name evidence="1" type="ORF">E8M12_03280</name>
</gene>
<dbReference type="InterPro" id="IPR001387">
    <property type="entry name" value="Cro/C1-type_HTH"/>
</dbReference>
<keyword evidence="2" id="KW-1185">Reference proteome</keyword>
<protein>
    <submittedName>
        <fullName evidence="1">XRE family transcriptional regulator</fullName>
    </submittedName>
</protein>
<dbReference type="OrthoDB" id="9179825at2"/>
<name>A0A4U1B7K4_9GAMM</name>
<dbReference type="InterPro" id="IPR010982">
    <property type="entry name" value="Lambda_DNA-bd_dom_sf"/>
</dbReference>
<evidence type="ECO:0000313" key="2">
    <source>
        <dbReference type="Proteomes" id="UP000307999"/>
    </source>
</evidence>
<accession>A0A4U1B7K4</accession>